<evidence type="ECO:0000313" key="3">
    <source>
        <dbReference type="EMBL" id="RXK40792.1"/>
    </source>
</evidence>
<dbReference type="GO" id="GO:0005975">
    <property type="term" value="P:carbohydrate metabolic process"/>
    <property type="evidence" value="ECO:0007669"/>
    <property type="project" value="InterPro"/>
</dbReference>
<dbReference type="OMA" id="WDDFVYM"/>
<sequence>MRIYLIGLTILSSLTRATHLTSDYLDKVYDVMKQISTQSWENGTEAEAILQYKYPQYSVFSSSNPFPSSLSQGDFQDVFNIAQVTLNNRPSANNASANTTSASLLKDGAAGDPASLGISVLLANVSSGNAQVKGVGYGTAAEEELNYLLNDVPKSSSGAISHRADQVQLWSDSISMVPPFLAYYGAVHNNQSLLQLAYTQCALYRDVLRQDSGLWAHIVMGTGASDPGLWLTGNGWAAMGMIRVLNTIRWSGFSNSMTSQVSDLQSWVSEILTASQGYMTKDGLLRNYIDQSSSFEETAGSALIAAVALRMSTMGLTNQYASQGIQLLSAVSAKVNSSGYLTQVVNPYDWSQTATQSPEGQSFVIMAYSAYNEWISQGQQGDSDKNPLGNDSGALGGISRQYMGFVGFLTAVCAGVWTAL</sequence>
<accession>A0A4Q1BSD3</accession>
<comment type="caution">
    <text evidence="3">The sequence shown here is derived from an EMBL/GenBank/DDBJ whole genome shotgun (WGS) entry which is preliminary data.</text>
</comment>
<reference evidence="3 4" key="1">
    <citation type="submission" date="2016-06" db="EMBL/GenBank/DDBJ databases">
        <title>Evolution of pathogenesis and genome organization in the Tremellales.</title>
        <authorList>
            <person name="Cuomo C."/>
            <person name="Litvintseva A."/>
            <person name="Heitman J."/>
            <person name="Chen Y."/>
            <person name="Sun S."/>
            <person name="Springer D."/>
            <person name="Dromer F."/>
            <person name="Young S."/>
            <person name="Zeng Q."/>
            <person name="Chapman S."/>
            <person name="Gujja S."/>
            <person name="Saif S."/>
            <person name="Birren B."/>
        </authorList>
    </citation>
    <scope>NUCLEOTIDE SEQUENCE [LARGE SCALE GENOMIC DNA]</scope>
    <source>
        <strain evidence="3 4">ATCC 28783</strain>
    </source>
</reference>
<dbReference type="InterPro" id="IPR008928">
    <property type="entry name" value="6-hairpin_glycosidase_sf"/>
</dbReference>
<dbReference type="PANTHER" id="PTHR41814">
    <property type="entry name" value="EXPRESSED PROTEIN"/>
    <property type="match status" value="1"/>
</dbReference>
<dbReference type="OrthoDB" id="4138492at2759"/>
<name>A0A4Q1BSD3_TREME</name>
<dbReference type="Proteomes" id="UP000289152">
    <property type="component" value="Unassembled WGS sequence"/>
</dbReference>
<keyword evidence="2" id="KW-0732">Signal</keyword>
<dbReference type="InParanoid" id="A0A4Q1BSD3"/>
<feature type="signal peptide" evidence="2">
    <location>
        <begin position="1"/>
        <end position="17"/>
    </location>
</feature>
<organism evidence="3 4">
    <name type="scientific">Tremella mesenterica</name>
    <name type="common">Jelly fungus</name>
    <dbReference type="NCBI Taxonomy" id="5217"/>
    <lineage>
        <taxon>Eukaryota</taxon>
        <taxon>Fungi</taxon>
        <taxon>Dikarya</taxon>
        <taxon>Basidiomycota</taxon>
        <taxon>Agaricomycotina</taxon>
        <taxon>Tremellomycetes</taxon>
        <taxon>Tremellales</taxon>
        <taxon>Tremellaceae</taxon>
        <taxon>Tremella</taxon>
    </lineage>
</organism>
<keyword evidence="1" id="KW-0378">Hydrolase</keyword>
<dbReference type="Pfam" id="PF07470">
    <property type="entry name" value="Glyco_hydro_88"/>
    <property type="match status" value="1"/>
</dbReference>
<dbReference type="SUPFAM" id="SSF48208">
    <property type="entry name" value="Six-hairpin glycosidases"/>
    <property type="match status" value="1"/>
</dbReference>
<dbReference type="PANTHER" id="PTHR41814:SF1">
    <property type="entry name" value="CELLULASE"/>
    <property type="match status" value="1"/>
</dbReference>
<evidence type="ECO:0000256" key="2">
    <source>
        <dbReference type="SAM" id="SignalP"/>
    </source>
</evidence>
<dbReference type="GO" id="GO:0016787">
    <property type="term" value="F:hydrolase activity"/>
    <property type="evidence" value="ECO:0007669"/>
    <property type="project" value="UniProtKB-KW"/>
</dbReference>
<feature type="chain" id="PRO_5020408868" evidence="2">
    <location>
        <begin position="18"/>
        <end position="420"/>
    </location>
</feature>
<dbReference type="EMBL" id="SDIL01000014">
    <property type="protein sequence ID" value="RXK40792.1"/>
    <property type="molecule type" value="Genomic_DNA"/>
</dbReference>
<dbReference type="VEuPathDB" id="FungiDB:TREMEDRAFT_41567"/>
<keyword evidence="4" id="KW-1185">Reference proteome</keyword>
<dbReference type="AlphaFoldDB" id="A0A4Q1BSD3"/>
<evidence type="ECO:0000313" key="4">
    <source>
        <dbReference type="Proteomes" id="UP000289152"/>
    </source>
</evidence>
<dbReference type="InterPro" id="IPR012341">
    <property type="entry name" value="6hp_glycosidase-like_sf"/>
</dbReference>
<dbReference type="InterPro" id="IPR010905">
    <property type="entry name" value="Glyco_hydro_88"/>
</dbReference>
<evidence type="ECO:0000256" key="1">
    <source>
        <dbReference type="ARBA" id="ARBA00022801"/>
    </source>
</evidence>
<protein>
    <submittedName>
        <fullName evidence="3">Uncharacterized protein</fullName>
    </submittedName>
</protein>
<gene>
    <name evidence="3" type="ORF">M231_01851</name>
</gene>
<proteinExistence type="predicted"/>
<dbReference type="Gene3D" id="1.50.10.10">
    <property type="match status" value="1"/>
</dbReference>